<name>A0A1G7JHC4_9ACTN</name>
<proteinExistence type="predicted"/>
<dbReference type="EMBL" id="FNBT01000002">
    <property type="protein sequence ID" value="SDF24337.1"/>
    <property type="molecule type" value="Genomic_DNA"/>
</dbReference>
<gene>
    <name evidence="3" type="ORF">SAMN05660662_1513</name>
</gene>
<reference evidence="4" key="1">
    <citation type="submission" date="2016-10" db="EMBL/GenBank/DDBJ databases">
        <authorList>
            <person name="Varghese N."/>
            <person name="Submissions S."/>
        </authorList>
    </citation>
    <scope>NUCLEOTIDE SEQUENCE [LARGE SCALE GENOMIC DNA]</scope>
    <source>
        <strain evidence="4">DSM 44268</strain>
    </source>
</reference>
<feature type="signal peptide" evidence="2">
    <location>
        <begin position="1"/>
        <end position="25"/>
    </location>
</feature>
<protein>
    <recommendedName>
        <fullName evidence="5">DUF4352 domain-containing protein</fullName>
    </recommendedName>
</protein>
<evidence type="ECO:0000256" key="1">
    <source>
        <dbReference type="SAM" id="MobiDB-lite"/>
    </source>
</evidence>
<evidence type="ECO:0008006" key="5">
    <source>
        <dbReference type="Google" id="ProtNLM"/>
    </source>
</evidence>
<dbReference type="STRING" id="1550231.SAMN05660662_1513"/>
<dbReference type="Proteomes" id="UP000199406">
    <property type="component" value="Unassembled WGS sequence"/>
</dbReference>
<organism evidence="3 4">
    <name type="scientific">Blastococcus aurantiacus</name>
    <dbReference type="NCBI Taxonomy" id="1550231"/>
    <lineage>
        <taxon>Bacteria</taxon>
        <taxon>Bacillati</taxon>
        <taxon>Actinomycetota</taxon>
        <taxon>Actinomycetes</taxon>
        <taxon>Geodermatophilales</taxon>
        <taxon>Geodermatophilaceae</taxon>
        <taxon>Blastococcus</taxon>
    </lineage>
</organism>
<accession>A0A1G7JHC4</accession>
<feature type="compositionally biased region" description="Low complexity" evidence="1">
    <location>
        <begin position="27"/>
        <end position="47"/>
    </location>
</feature>
<dbReference type="AlphaFoldDB" id="A0A1G7JHC4"/>
<evidence type="ECO:0000256" key="2">
    <source>
        <dbReference type="SAM" id="SignalP"/>
    </source>
</evidence>
<sequence length="201" mass="21258">MVMRRSVLPALSLALVLSACGFSDAADGDADASSTAAPSTSSEAAPGTEVELNERGNIAVEFGEEAAIRASSDPEAPPMLTLTIEELLVDPPCDDESEVPPENGHYLAFRMRAVASDDFDPRVASPIADYDFSVLGSDGTSFDPVSPAGRACFGPPRLIQNMRVGPGYEYEGWMVLDAPVESGALVYAPGGEGPNQWEWQF</sequence>
<keyword evidence="4" id="KW-1185">Reference proteome</keyword>
<evidence type="ECO:0000313" key="4">
    <source>
        <dbReference type="Proteomes" id="UP000199406"/>
    </source>
</evidence>
<dbReference type="PROSITE" id="PS51257">
    <property type="entry name" value="PROKAR_LIPOPROTEIN"/>
    <property type="match status" value="1"/>
</dbReference>
<keyword evidence="2" id="KW-0732">Signal</keyword>
<feature type="region of interest" description="Disordered" evidence="1">
    <location>
        <begin position="27"/>
        <end position="50"/>
    </location>
</feature>
<evidence type="ECO:0000313" key="3">
    <source>
        <dbReference type="EMBL" id="SDF24337.1"/>
    </source>
</evidence>
<feature type="chain" id="PRO_5011769799" description="DUF4352 domain-containing protein" evidence="2">
    <location>
        <begin position="26"/>
        <end position="201"/>
    </location>
</feature>